<accession>A0A166QTK8</accession>
<evidence type="ECO:0000313" key="2">
    <source>
        <dbReference type="Proteomes" id="UP000076489"/>
    </source>
</evidence>
<gene>
    <name evidence="1" type="ORF">A1D17_04655</name>
</gene>
<evidence type="ECO:0000313" key="1">
    <source>
        <dbReference type="EMBL" id="KZN20837.1"/>
    </source>
</evidence>
<protein>
    <submittedName>
        <fullName evidence="1">Uncharacterized protein</fullName>
    </submittedName>
</protein>
<name>A0A166QTK8_PSEFL</name>
<organism evidence="1 2">
    <name type="scientific">Pseudomonas fluorescens</name>
    <dbReference type="NCBI Taxonomy" id="294"/>
    <lineage>
        <taxon>Bacteria</taxon>
        <taxon>Pseudomonadati</taxon>
        <taxon>Pseudomonadota</taxon>
        <taxon>Gammaproteobacteria</taxon>
        <taxon>Pseudomonadales</taxon>
        <taxon>Pseudomonadaceae</taxon>
        <taxon>Pseudomonas</taxon>
    </lineage>
</organism>
<dbReference type="AlphaFoldDB" id="A0A166QTK8"/>
<dbReference type="Proteomes" id="UP000076489">
    <property type="component" value="Unassembled WGS sequence"/>
</dbReference>
<dbReference type="OrthoDB" id="6943519at2"/>
<dbReference type="EMBL" id="LUKJ01000002">
    <property type="protein sequence ID" value="KZN20837.1"/>
    <property type="molecule type" value="Genomic_DNA"/>
</dbReference>
<reference evidence="2" key="1">
    <citation type="submission" date="2016-03" db="EMBL/GenBank/DDBJ databases">
        <authorList>
            <person name="Ray J."/>
            <person name="Price M."/>
            <person name="Deutschbauer A."/>
        </authorList>
    </citation>
    <scope>NUCLEOTIDE SEQUENCE [LARGE SCALE GENOMIC DNA]</scope>
    <source>
        <strain evidence="2">FW300-N1B4</strain>
    </source>
</reference>
<dbReference type="RefSeq" id="WP_063340883.1">
    <property type="nucleotide sequence ID" value="NZ_LUKJ01000002.1"/>
</dbReference>
<proteinExistence type="predicted"/>
<sequence length="230" mass="25182">MDIASQLSLHHIPEGSQAFDINRLDATRKTVGPASTRGSAESALAERVVDDRVFNMGMTNWKAVIDRAILLGHTELFDSEFNRQGLRTHGHRYSPVPLLPERAVEYVKSRVLVIGARKLTKKTRDQLGVTTELASGKALLVKLSATTVELSVSLDDQVVSLQVAFEEIAFSDGREADDIKVLGKQLSAALKRQASKAGLALKMVAKDVDLLGRRVLTQLVKIQELSAWNA</sequence>
<reference evidence="1 2" key="2">
    <citation type="journal article" date="2018" name="Nature">
        <title>Mutant phenotypes for thousands of bacterial genes of unknown function.</title>
        <authorList>
            <person name="Price M.N."/>
            <person name="Wetmore K.M."/>
            <person name="Waters R.J."/>
            <person name="Callaghan M."/>
            <person name="Ray J."/>
            <person name="Liu H."/>
            <person name="Kuehl J.V."/>
            <person name="Melnyk R.A."/>
            <person name="Lamson J.S."/>
            <person name="Suh Y."/>
            <person name="Carlson H.K."/>
            <person name="Esquivel Z."/>
            <person name="Sadeeshkumar H."/>
            <person name="Chakraborty R."/>
            <person name="Zane G.M."/>
            <person name="Rubin B.E."/>
            <person name="Wall J.D."/>
            <person name="Visel A."/>
            <person name="Bristow J."/>
            <person name="Blow M.J."/>
            <person name="Arkin A.P."/>
            <person name="Deutschbauer A.M."/>
        </authorList>
    </citation>
    <scope>NUCLEOTIDE SEQUENCE [LARGE SCALE GENOMIC DNA]</scope>
    <source>
        <strain evidence="1 2">FW300-N1B4</strain>
    </source>
</reference>
<comment type="caution">
    <text evidence="1">The sequence shown here is derived from an EMBL/GenBank/DDBJ whole genome shotgun (WGS) entry which is preliminary data.</text>
</comment>